<feature type="domain" description="Ig-like" evidence="1">
    <location>
        <begin position="20"/>
        <end position="115"/>
    </location>
</feature>
<reference evidence="2" key="1">
    <citation type="journal article" date="2019" name="bioRxiv">
        <title>The Genome of the Zebra Mussel, Dreissena polymorpha: A Resource for Invasive Species Research.</title>
        <authorList>
            <person name="McCartney M.A."/>
            <person name="Auch B."/>
            <person name="Kono T."/>
            <person name="Mallez S."/>
            <person name="Zhang Y."/>
            <person name="Obille A."/>
            <person name="Becker A."/>
            <person name="Abrahante J.E."/>
            <person name="Garbe J."/>
            <person name="Badalamenti J.P."/>
            <person name="Herman A."/>
            <person name="Mangelson H."/>
            <person name="Liachko I."/>
            <person name="Sullivan S."/>
            <person name="Sone E.D."/>
            <person name="Koren S."/>
            <person name="Silverstein K.A.T."/>
            <person name="Beckman K.B."/>
            <person name="Gohl D.M."/>
        </authorList>
    </citation>
    <scope>NUCLEOTIDE SEQUENCE</scope>
    <source>
        <strain evidence="2">Duluth1</strain>
        <tissue evidence="2">Whole animal</tissue>
    </source>
</reference>
<dbReference type="PROSITE" id="PS50835">
    <property type="entry name" value="IG_LIKE"/>
    <property type="match status" value="1"/>
</dbReference>
<gene>
    <name evidence="2" type="ORF">DPMN_190687</name>
</gene>
<sequence>MPLVILSGIVAAREILHDIPDIDAIGDKCNLTLTKDGNEMANFSEVIAVSGSHIQVYCESNCSGSGSSLALTFEKDGRPVSQLLGRVHFESSTLDRKAVLQVLNMQASDEGIYTCKGWFPGEGYMQKSFYLSYGRFDAH</sequence>
<comment type="caution">
    <text evidence="2">The sequence shown here is derived from an EMBL/GenBank/DDBJ whole genome shotgun (WGS) entry which is preliminary data.</text>
</comment>
<dbReference type="AlphaFoldDB" id="A0A9D3Y0I7"/>
<dbReference type="InterPro" id="IPR007110">
    <property type="entry name" value="Ig-like_dom"/>
</dbReference>
<evidence type="ECO:0000313" key="2">
    <source>
        <dbReference type="EMBL" id="KAH3689600.1"/>
    </source>
</evidence>
<accession>A0A9D3Y0I7</accession>
<evidence type="ECO:0000259" key="1">
    <source>
        <dbReference type="PROSITE" id="PS50835"/>
    </source>
</evidence>
<dbReference type="Proteomes" id="UP000828390">
    <property type="component" value="Unassembled WGS sequence"/>
</dbReference>
<evidence type="ECO:0000313" key="3">
    <source>
        <dbReference type="Proteomes" id="UP000828390"/>
    </source>
</evidence>
<protein>
    <recommendedName>
        <fullName evidence="1">Ig-like domain-containing protein</fullName>
    </recommendedName>
</protein>
<name>A0A9D3Y0I7_DREPO</name>
<dbReference type="EMBL" id="JAIWYP010000107">
    <property type="protein sequence ID" value="KAH3689600.1"/>
    <property type="molecule type" value="Genomic_DNA"/>
</dbReference>
<proteinExistence type="predicted"/>
<dbReference type="InterPro" id="IPR013106">
    <property type="entry name" value="Ig_V-set"/>
</dbReference>
<keyword evidence="3" id="KW-1185">Reference proteome</keyword>
<dbReference type="Pfam" id="PF07686">
    <property type="entry name" value="V-set"/>
    <property type="match status" value="1"/>
</dbReference>
<dbReference type="Gene3D" id="2.60.40.10">
    <property type="entry name" value="Immunoglobulins"/>
    <property type="match status" value="1"/>
</dbReference>
<dbReference type="InterPro" id="IPR036179">
    <property type="entry name" value="Ig-like_dom_sf"/>
</dbReference>
<reference evidence="2" key="2">
    <citation type="submission" date="2020-11" db="EMBL/GenBank/DDBJ databases">
        <authorList>
            <person name="McCartney M.A."/>
            <person name="Auch B."/>
            <person name="Kono T."/>
            <person name="Mallez S."/>
            <person name="Becker A."/>
            <person name="Gohl D.M."/>
            <person name="Silverstein K.A.T."/>
            <person name="Koren S."/>
            <person name="Bechman K.B."/>
            <person name="Herman A."/>
            <person name="Abrahante J.E."/>
            <person name="Garbe J."/>
        </authorList>
    </citation>
    <scope>NUCLEOTIDE SEQUENCE</scope>
    <source>
        <strain evidence="2">Duluth1</strain>
        <tissue evidence="2">Whole animal</tissue>
    </source>
</reference>
<dbReference type="InterPro" id="IPR013783">
    <property type="entry name" value="Ig-like_fold"/>
</dbReference>
<dbReference type="SUPFAM" id="SSF48726">
    <property type="entry name" value="Immunoglobulin"/>
    <property type="match status" value="1"/>
</dbReference>
<organism evidence="2 3">
    <name type="scientific">Dreissena polymorpha</name>
    <name type="common">Zebra mussel</name>
    <name type="synonym">Mytilus polymorpha</name>
    <dbReference type="NCBI Taxonomy" id="45954"/>
    <lineage>
        <taxon>Eukaryota</taxon>
        <taxon>Metazoa</taxon>
        <taxon>Spiralia</taxon>
        <taxon>Lophotrochozoa</taxon>
        <taxon>Mollusca</taxon>
        <taxon>Bivalvia</taxon>
        <taxon>Autobranchia</taxon>
        <taxon>Heteroconchia</taxon>
        <taxon>Euheterodonta</taxon>
        <taxon>Imparidentia</taxon>
        <taxon>Neoheterodontei</taxon>
        <taxon>Myida</taxon>
        <taxon>Dreissenoidea</taxon>
        <taxon>Dreissenidae</taxon>
        <taxon>Dreissena</taxon>
    </lineage>
</organism>